<dbReference type="Gene3D" id="2.60.120.290">
    <property type="entry name" value="Spermadhesin, CUB domain"/>
    <property type="match status" value="1"/>
</dbReference>
<name>A0A815LIV8_ADIRI</name>
<evidence type="ECO:0000313" key="6">
    <source>
        <dbReference type="Proteomes" id="UP000663828"/>
    </source>
</evidence>
<feature type="disulfide bond" evidence="2">
    <location>
        <begin position="167"/>
        <end position="194"/>
    </location>
</feature>
<dbReference type="AlphaFoldDB" id="A0A815LIV8"/>
<evidence type="ECO:0000256" key="3">
    <source>
        <dbReference type="SAM" id="Phobius"/>
    </source>
</evidence>
<organism evidence="5 6">
    <name type="scientific">Adineta ricciae</name>
    <name type="common">Rotifer</name>
    <dbReference type="NCBI Taxonomy" id="249248"/>
    <lineage>
        <taxon>Eukaryota</taxon>
        <taxon>Metazoa</taxon>
        <taxon>Spiralia</taxon>
        <taxon>Gnathifera</taxon>
        <taxon>Rotifera</taxon>
        <taxon>Eurotatoria</taxon>
        <taxon>Bdelloidea</taxon>
        <taxon>Adinetida</taxon>
        <taxon>Adinetidae</taxon>
        <taxon>Adineta</taxon>
    </lineage>
</organism>
<dbReference type="EMBL" id="CAJNOR010003407">
    <property type="protein sequence ID" value="CAF1410664.1"/>
    <property type="molecule type" value="Genomic_DNA"/>
</dbReference>
<dbReference type="CDD" id="cd22823">
    <property type="entry name" value="Gal_Rha_Lectin"/>
    <property type="match status" value="1"/>
</dbReference>
<feature type="transmembrane region" description="Helical" evidence="3">
    <location>
        <begin position="370"/>
        <end position="393"/>
    </location>
</feature>
<evidence type="ECO:0000313" key="5">
    <source>
        <dbReference type="EMBL" id="CAF1410664.1"/>
    </source>
</evidence>
<dbReference type="PROSITE" id="PS01180">
    <property type="entry name" value="CUB"/>
    <property type="match status" value="1"/>
</dbReference>
<keyword evidence="6" id="KW-1185">Reference proteome</keyword>
<comment type="caution">
    <text evidence="5">The sequence shown here is derived from an EMBL/GenBank/DDBJ whole genome shotgun (WGS) entry which is preliminary data.</text>
</comment>
<dbReference type="SUPFAM" id="SSF49854">
    <property type="entry name" value="Spermadhesin, CUB domain"/>
    <property type="match status" value="1"/>
</dbReference>
<dbReference type="InterPro" id="IPR000859">
    <property type="entry name" value="CUB_dom"/>
</dbReference>
<feature type="disulfide bond" evidence="2">
    <location>
        <begin position="218"/>
        <end position="235"/>
    </location>
</feature>
<keyword evidence="3" id="KW-0472">Membrane</keyword>
<gene>
    <name evidence="5" type="ORF">XAT740_LOCUS34655</name>
</gene>
<dbReference type="Gene3D" id="2.60.120.740">
    <property type="match status" value="1"/>
</dbReference>
<dbReference type="SMART" id="SM00042">
    <property type="entry name" value="CUB"/>
    <property type="match status" value="1"/>
</dbReference>
<protein>
    <recommendedName>
        <fullName evidence="4">CUB domain-containing protein</fullName>
    </recommendedName>
</protein>
<keyword evidence="3" id="KW-0812">Transmembrane</keyword>
<evidence type="ECO:0000259" key="4">
    <source>
        <dbReference type="PROSITE" id="PS01180"/>
    </source>
</evidence>
<dbReference type="CDD" id="cd00041">
    <property type="entry name" value="CUB"/>
    <property type="match status" value="1"/>
</dbReference>
<keyword evidence="3" id="KW-1133">Transmembrane helix</keyword>
<sequence>MSRPLVTFDFDDIYTNYLGVDLSLVWTMFIDELNIDKEQNHCRNQNTSHLIEQHAKYTSNPHLGYSRKSFCLDEIESYILSLECPSNQLIKLGRIIYGYSWSNDCSYIDKDCTMDVPREDILCSSISNCTVQVVEHPLILQDCWNLAASYVQAEYECVPDYFIQNICQPQDVTLTSGFLSTPMYPNGFLSNLNCPCSLIASPGHSVVLEIIHFHLPTCAEAGLILWFGQEFQTKCLTHSPVILISTADQNVTLRFYSLKSMVQGGFLMKYSVSPESNRASVRLQCYSSSNLTRSTLPTMKSSIPIQHTFAPELRKEFLASTPSDFAKKLRPAVQNDIKTVSNSQQYPNYNHSMYKKYLLPNSSPSTNINMTLIIIFIVVIVVFLLVMNVLIWFMCTSRSKSSKSTSSLQNLYSQPTLPHNELVNPSSRLKTLHSLLYTNHKPSNADPLPMTYHREIDSVLSEYPIATNASSVNLDHGFIIKSKSSETLDQPRQINSWDDI</sequence>
<accession>A0A815LIV8</accession>
<dbReference type="InterPro" id="IPR043159">
    <property type="entry name" value="Lectin_gal-bd_sf"/>
</dbReference>
<dbReference type="InterPro" id="IPR035914">
    <property type="entry name" value="Sperma_CUB_dom_sf"/>
</dbReference>
<dbReference type="Pfam" id="PF00431">
    <property type="entry name" value="CUB"/>
    <property type="match status" value="1"/>
</dbReference>
<keyword evidence="1 2" id="KW-1015">Disulfide bond</keyword>
<evidence type="ECO:0000256" key="1">
    <source>
        <dbReference type="ARBA" id="ARBA00023157"/>
    </source>
</evidence>
<evidence type="ECO:0000256" key="2">
    <source>
        <dbReference type="PROSITE-ProRule" id="PRU00059"/>
    </source>
</evidence>
<dbReference type="Proteomes" id="UP000663828">
    <property type="component" value="Unassembled WGS sequence"/>
</dbReference>
<reference evidence="5" key="1">
    <citation type="submission" date="2021-02" db="EMBL/GenBank/DDBJ databases">
        <authorList>
            <person name="Nowell W R."/>
        </authorList>
    </citation>
    <scope>NUCLEOTIDE SEQUENCE</scope>
</reference>
<proteinExistence type="predicted"/>
<feature type="domain" description="CUB" evidence="4">
    <location>
        <begin position="167"/>
        <end position="273"/>
    </location>
</feature>